<dbReference type="Proteomes" id="UP000016933">
    <property type="component" value="Unassembled WGS sequence"/>
</dbReference>
<dbReference type="InterPro" id="IPR016166">
    <property type="entry name" value="FAD-bd_PCMH"/>
</dbReference>
<dbReference type="InterPro" id="IPR016169">
    <property type="entry name" value="FAD-bd_PCMH_sub2"/>
</dbReference>
<evidence type="ECO:0000256" key="1">
    <source>
        <dbReference type="ARBA" id="ARBA00005466"/>
    </source>
</evidence>
<keyword evidence="5" id="KW-0732">Signal</keyword>
<dbReference type="PANTHER" id="PTHR42973">
    <property type="entry name" value="BINDING OXIDOREDUCTASE, PUTATIVE (AFU_ORTHOLOGUE AFUA_1G17690)-RELATED"/>
    <property type="match status" value="1"/>
</dbReference>
<dbReference type="InterPro" id="IPR006093">
    <property type="entry name" value="Oxy_OxRdtase_FAD_BS"/>
</dbReference>
<dbReference type="OMA" id="PRCSYLN"/>
<protein>
    <recommendedName>
        <fullName evidence="6">FAD-binding PCMH-type domain-containing protein</fullName>
    </recommendedName>
</protein>
<dbReference type="InterPro" id="IPR050416">
    <property type="entry name" value="FAD-linked_Oxidoreductase"/>
</dbReference>
<proteinExistence type="inferred from homology"/>
<sequence>MLPLAALLTVLHFSLAQASQDPLAPPDPAAVIAKYTACIAAAVQGNSSQFVVPTSPNYLSELDIYNLDNIVTPSAIAFPSSAKEVAALVKCAHDAKIAVQPLSGGHSFDNFGLGGSNGSLSINLQNLNSIAYNDADQTLCFGTGNLLGNLTEYLKTVNRTAVFSFIPSIGTGGHFTIGGLGPLSRLYGLAADQIIEAEVVLANGVIVTASENENEDVFFAIKGAGWSFGIVTRFTIKTRDIVQPIPYSYIVPGNFSTSAGVTAGWQGLISQKNLSRSLGSTIYIYEGFALITGQFNGALEDFVQVETESEVQFAIAGVAEPTDNALQTADVLAVFDKLNLTATFGLVGDLSSTGLLKFLPASPANFVLPLVESLARLAPAIESGNIPAVLRGIQQSNDTTLSSILQAFQDNTTVLQSVFTDLRYSGLLEIITNTTDIKILAQLLPKLNLTSIFELVTDVESSPLLSGLPSGSKLSDVFRTLFSSHTPTHFYSKSLKFTENTLQTQDSIKQVFDYLDKTDAGSPLWFVVFDLSGGAINDIAQDATAYYHRDALYWMQSYLVDLTGIVTPSSRLFLDNLNEVAKNATPGVDDSAYPGYVDKALKHAQVAYWGGNVDRLEQIKKDLDPDNVFRNPQSIAVPDEN</sequence>
<dbReference type="GO" id="GO:0016491">
    <property type="term" value="F:oxidoreductase activity"/>
    <property type="evidence" value="ECO:0007669"/>
    <property type="project" value="UniProtKB-KW"/>
</dbReference>
<dbReference type="Gene3D" id="3.30.465.10">
    <property type="match status" value="1"/>
</dbReference>
<dbReference type="PROSITE" id="PS00862">
    <property type="entry name" value="OX2_COVAL_FAD"/>
    <property type="match status" value="1"/>
</dbReference>
<evidence type="ECO:0000313" key="7">
    <source>
        <dbReference type="EMBL" id="EME42908.1"/>
    </source>
</evidence>
<dbReference type="PANTHER" id="PTHR42973:SF17">
    <property type="entry name" value="OXIDASE, PUTATIVE (AFU_ORTHOLOGUE AFUA_6G14340)-RELATED"/>
    <property type="match status" value="1"/>
</dbReference>
<dbReference type="InterPro" id="IPR006094">
    <property type="entry name" value="Oxid_FAD_bind_N"/>
</dbReference>
<accession>M2WLL5</accession>
<feature type="domain" description="FAD-binding PCMH-type" evidence="6">
    <location>
        <begin position="69"/>
        <end position="241"/>
    </location>
</feature>
<dbReference type="Pfam" id="PF01565">
    <property type="entry name" value="FAD_binding_4"/>
    <property type="match status" value="1"/>
</dbReference>
<organism evidence="7 8">
    <name type="scientific">Dothistroma septosporum (strain NZE10 / CBS 128990)</name>
    <name type="common">Red band needle blight fungus</name>
    <name type="synonym">Mycosphaerella pini</name>
    <dbReference type="NCBI Taxonomy" id="675120"/>
    <lineage>
        <taxon>Eukaryota</taxon>
        <taxon>Fungi</taxon>
        <taxon>Dikarya</taxon>
        <taxon>Ascomycota</taxon>
        <taxon>Pezizomycotina</taxon>
        <taxon>Dothideomycetes</taxon>
        <taxon>Dothideomycetidae</taxon>
        <taxon>Mycosphaerellales</taxon>
        <taxon>Mycosphaerellaceae</taxon>
        <taxon>Dothistroma</taxon>
    </lineage>
</organism>
<dbReference type="STRING" id="675120.M2WLL5"/>
<dbReference type="InterPro" id="IPR012951">
    <property type="entry name" value="BBE"/>
</dbReference>
<feature type="signal peptide" evidence="5">
    <location>
        <begin position="1"/>
        <end position="18"/>
    </location>
</feature>
<dbReference type="AlphaFoldDB" id="M2WLL5"/>
<dbReference type="eggNOG" id="ENOG502QVGN">
    <property type="taxonomic scope" value="Eukaryota"/>
</dbReference>
<feature type="chain" id="PRO_5004028022" description="FAD-binding PCMH-type domain-containing protein" evidence="5">
    <location>
        <begin position="19"/>
        <end position="641"/>
    </location>
</feature>
<dbReference type="GO" id="GO:0071949">
    <property type="term" value="F:FAD binding"/>
    <property type="evidence" value="ECO:0007669"/>
    <property type="project" value="InterPro"/>
</dbReference>
<reference evidence="8" key="1">
    <citation type="journal article" date="2012" name="PLoS Genet.">
        <title>The genomes of the fungal plant pathogens Cladosporium fulvum and Dothistroma septosporum reveal adaptation to different hosts and lifestyles but also signatures of common ancestry.</title>
        <authorList>
            <person name="de Wit P.J.G.M."/>
            <person name="van der Burgt A."/>
            <person name="Oekmen B."/>
            <person name="Stergiopoulos I."/>
            <person name="Abd-Elsalam K.A."/>
            <person name="Aerts A.L."/>
            <person name="Bahkali A.H."/>
            <person name="Beenen H.G."/>
            <person name="Chettri P."/>
            <person name="Cox M.P."/>
            <person name="Datema E."/>
            <person name="de Vries R.P."/>
            <person name="Dhillon B."/>
            <person name="Ganley A.R."/>
            <person name="Griffiths S.A."/>
            <person name="Guo Y."/>
            <person name="Hamelin R.C."/>
            <person name="Henrissat B."/>
            <person name="Kabir M.S."/>
            <person name="Jashni M.K."/>
            <person name="Kema G."/>
            <person name="Klaubauf S."/>
            <person name="Lapidus A."/>
            <person name="Levasseur A."/>
            <person name="Lindquist E."/>
            <person name="Mehrabi R."/>
            <person name="Ohm R.A."/>
            <person name="Owen T.J."/>
            <person name="Salamov A."/>
            <person name="Schwelm A."/>
            <person name="Schijlen E."/>
            <person name="Sun H."/>
            <person name="van den Burg H.A."/>
            <person name="van Ham R.C.H.J."/>
            <person name="Zhang S."/>
            <person name="Goodwin S.B."/>
            <person name="Grigoriev I.V."/>
            <person name="Collemare J."/>
            <person name="Bradshaw R.E."/>
        </authorList>
    </citation>
    <scope>NUCLEOTIDE SEQUENCE [LARGE SCALE GENOMIC DNA]</scope>
    <source>
        <strain evidence="8">NZE10 / CBS 128990</strain>
    </source>
</reference>
<dbReference type="EMBL" id="KB446540">
    <property type="protein sequence ID" value="EME42908.1"/>
    <property type="molecule type" value="Genomic_DNA"/>
</dbReference>
<keyword evidence="4" id="KW-0560">Oxidoreductase</keyword>
<keyword evidence="2" id="KW-0285">Flavoprotein</keyword>
<evidence type="ECO:0000259" key="6">
    <source>
        <dbReference type="PROSITE" id="PS51387"/>
    </source>
</evidence>
<evidence type="ECO:0000256" key="4">
    <source>
        <dbReference type="ARBA" id="ARBA00023002"/>
    </source>
</evidence>
<dbReference type="SUPFAM" id="SSF56176">
    <property type="entry name" value="FAD-binding/transporter-associated domain-like"/>
    <property type="match status" value="1"/>
</dbReference>
<keyword evidence="8" id="KW-1185">Reference proteome</keyword>
<dbReference type="OrthoDB" id="415825at2759"/>
<reference evidence="7 8" key="2">
    <citation type="journal article" date="2012" name="PLoS Pathog.">
        <title>Diverse lifestyles and strategies of plant pathogenesis encoded in the genomes of eighteen Dothideomycetes fungi.</title>
        <authorList>
            <person name="Ohm R.A."/>
            <person name="Feau N."/>
            <person name="Henrissat B."/>
            <person name="Schoch C.L."/>
            <person name="Horwitz B.A."/>
            <person name="Barry K.W."/>
            <person name="Condon B.J."/>
            <person name="Copeland A.C."/>
            <person name="Dhillon B."/>
            <person name="Glaser F."/>
            <person name="Hesse C.N."/>
            <person name="Kosti I."/>
            <person name="LaButti K."/>
            <person name="Lindquist E.A."/>
            <person name="Lucas S."/>
            <person name="Salamov A.A."/>
            <person name="Bradshaw R.E."/>
            <person name="Ciuffetti L."/>
            <person name="Hamelin R.C."/>
            <person name="Kema G.H.J."/>
            <person name="Lawrence C."/>
            <person name="Scott J.A."/>
            <person name="Spatafora J.W."/>
            <person name="Turgeon B.G."/>
            <person name="de Wit P.J.G.M."/>
            <person name="Zhong S."/>
            <person name="Goodwin S.B."/>
            <person name="Grigoriev I.V."/>
        </authorList>
    </citation>
    <scope>NUCLEOTIDE SEQUENCE [LARGE SCALE GENOMIC DNA]</scope>
    <source>
        <strain evidence="8">NZE10 / CBS 128990</strain>
    </source>
</reference>
<evidence type="ECO:0000256" key="2">
    <source>
        <dbReference type="ARBA" id="ARBA00022630"/>
    </source>
</evidence>
<keyword evidence="3" id="KW-0274">FAD</keyword>
<dbReference type="HOGENOM" id="CLU_018354_10_1_1"/>
<evidence type="ECO:0000256" key="5">
    <source>
        <dbReference type="SAM" id="SignalP"/>
    </source>
</evidence>
<gene>
    <name evidence="7" type="ORF">DOTSEDRAFT_153101</name>
</gene>
<dbReference type="PROSITE" id="PS51387">
    <property type="entry name" value="FAD_PCMH"/>
    <property type="match status" value="1"/>
</dbReference>
<dbReference type="InterPro" id="IPR036318">
    <property type="entry name" value="FAD-bd_PCMH-like_sf"/>
</dbReference>
<name>M2WLL5_DOTSN</name>
<comment type="similarity">
    <text evidence="1">Belongs to the oxygen-dependent FAD-linked oxidoreductase family.</text>
</comment>
<dbReference type="Pfam" id="PF08031">
    <property type="entry name" value="BBE"/>
    <property type="match status" value="1"/>
</dbReference>
<dbReference type="Gene3D" id="3.40.462.20">
    <property type="match status" value="1"/>
</dbReference>
<evidence type="ECO:0000256" key="3">
    <source>
        <dbReference type="ARBA" id="ARBA00022827"/>
    </source>
</evidence>
<evidence type="ECO:0000313" key="8">
    <source>
        <dbReference type="Proteomes" id="UP000016933"/>
    </source>
</evidence>